<sequence>MKDLRTSSNRVRHGLAVSTALLVITILVISMVFGITADRKTNQASTTRPKQANVEAVEWDSPQLPTFYPTCNGSDLEALQEAFQETLNVTAHARSRIMAYGSNDQIYQRWFGDGSIYTVLGTLEAVAEIPKEDALFRCDDIDGLCAANPNYYAGHHRSNATQETVICDYFYVAKLPASKMCSNGTVASVAPSKFMGIDMIHRLFHVPTMSLNEYIGEYTEDVDEILAMAKTNSSFAIRNVDSYLYYLYDVYSNVIQSGGCLGDIE</sequence>
<dbReference type="InterPro" id="IPR024079">
    <property type="entry name" value="MetalloPept_cat_dom_sf"/>
</dbReference>
<organism evidence="2 3">
    <name type="scientific">Lachancea nothofagi CBS 11611</name>
    <dbReference type="NCBI Taxonomy" id="1266666"/>
    <lineage>
        <taxon>Eukaryota</taxon>
        <taxon>Fungi</taxon>
        <taxon>Dikarya</taxon>
        <taxon>Ascomycota</taxon>
        <taxon>Saccharomycotina</taxon>
        <taxon>Saccharomycetes</taxon>
        <taxon>Saccharomycetales</taxon>
        <taxon>Saccharomycetaceae</taxon>
        <taxon>Lachancea</taxon>
    </lineage>
</organism>
<evidence type="ECO:0000313" key="2">
    <source>
        <dbReference type="EMBL" id="SCU79714.1"/>
    </source>
</evidence>
<name>A0A1G4IS57_9SACH</name>
<dbReference type="Pfam" id="PF13933">
    <property type="entry name" value="HRXXH"/>
    <property type="match status" value="1"/>
</dbReference>
<dbReference type="Proteomes" id="UP000189911">
    <property type="component" value="Chromosome A"/>
</dbReference>
<dbReference type="GO" id="GO:0009986">
    <property type="term" value="C:cell surface"/>
    <property type="evidence" value="ECO:0007669"/>
    <property type="project" value="TreeGrafter"/>
</dbReference>
<dbReference type="OrthoDB" id="4689212at2759"/>
<dbReference type="GO" id="GO:0005576">
    <property type="term" value="C:extracellular region"/>
    <property type="evidence" value="ECO:0007669"/>
    <property type="project" value="TreeGrafter"/>
</dbReference>
<evidence type="ECO:0000259" key="1">
    <source>
        <dbReference type="Pfam" id="PF13933"/>
    </source>
</evidence>
<dbReference type="GO" id="GO:0005178">
    <property type="term" value="F:integrin binding"/>
    <property type="evidence" value="ECO:0007669"/>
    <property type="project" value="TreeGrafter"/>
</dbReference>
<dbReference type="GO" id="GO:0009277">
    <property type="term" value="C:fungal-type cell wall"/>
    <property type="evidence" value="ECO:0007669"/>
    <property type="project" value="TreeGrafter"/>
</dbReference>
<dbReference type="PANTHER" id="PTHR39399:SF1">
    <property type="entry name" value="PROTEIN ZPS1"/>
    <property type="match status" value="1"/>
</dbReference>
<dbReference type="AlphaFoldDB" id="A0A1G4IS57"/>
<accession>A0A1G4IS57</accession>
<dbReference type="SUPFAM" id="SSF55486">
    <property type="entry name" value="Metalloproteases ('zincins'), catalytic domain"/>
    <property type="match status" value="1"/>
</dbReference>
<proteinExistence type="predicted"/>
<dbReference type="PANTHER" id="PTHR39399">
    <property type="entry name" value="PROTEIN ZPS1"/>
    <property type="match status" value="1"/>
</dbReference>
<keyword evidence="3" id="KW-1185">Reference proteome</keyword>
<reference evidence="3" key="1">
    <citation type="submission" date="2016-03" db="EMBL/GenBank/DDBJ databases">
        <authorList>
            <person name="Devillers Hugo."/>
        </authorList>
    </citation>
    <scope>NUCLEOTIDE SEQUENCE [LARGE SCALE GENOMIC DNA]</scope>
</reference>
<dbReference type="GO" id="GO:0008270">
    <property type="term" value="F:zinc ion binding"/>
    <property type="evidence" value="ECO:0007669"/>
    <property type="project" value="TreeGrafter"/>
</dbReference>
<dbReference type="InterPro" id="IPR029482">
    <property type="entry name" value="HRXXH"/>
</dbReference>
<dbReference type="InterPro" id="IPR039124">
    <property type="entry name" value="PRA1-like"/>
</dbReference>
<evidence type="ECO:0000313" key="3">
    <source>
        <dbReference type="Proteomes" id="UP000189911"/>
    </source>
</evidence>
<gene>
    <name evidence="2" type="ORF">LANO_0A07272G</name>
</gene>
<feature type="domain" description="Putative peptidase" evidence="1">
    <location>
        <begin position="21"/>
        <end position="263"/>
    </location>
</feature>
<protein>
    <submittedName>
        <fullName evidence="2">LANO_0A07272g1_1</fullName>
    </submittedName>
</protein>
<dbReference type="EMBL" id="LT598449">
    <property type="protein sequence ID" value="SCU79714.1"/>
    <property type="molecule type" value="Genomic_DNA"/>
</dbReference>
<dbReference type="GO" id="GO:0008237">
    <property type="term" value="F:metallopeptidase activity"/>
    <property type="evidence" value="ECO:0007669"/>
    <property type="project" value="InterPro"/>
</dbReference>
<dbReference type="Gene3D" id="3.40.390.10">
    <property type="entry name" value="Collagenase (Catalytic Domain)"/>
    <property type="match status" value="1"/>
</dbReference>